<gene>
    <name evidence="2" type="primary">auaH_2</name>
    <name evidence="2" type="ORF">DSM104329_03881</name>
</gene>
<proteinExistence type="predicted"/>
<protein>
    <submittedName>
        <fullName evidence="2">Aurachin B dehydrogenase</fullName>
        <ecNumber evidence="2">1.1.1.394</ecNumber>
    </submittedName>
</protein>
<evidence type="ECO:0000313" key="3">
    <source>
        <dbReference type="Proteomes" id="UP001162834"/>
    </source>
</evidence>
<dbReference type="RefSeq" id="WP_259311520.1">
    <property type="nucleotide sequence ID" value="NZ_CP087164.1"/>
</dbReference>
<organism evidence="2 3">
    <name type="scientific">Capillimicrobium parvum</name>
    <dbReference type="NCBI Taxonomy" id="2884022"/>
    <lineage>
        <taxon>Bacteria</taxon>
        <taxon>Bacillati</taxon>
        <taxon>Actinomycetota</taxon>
        <taxon>Thermoleophilia</taxon>
        <taxon>Solirubrobacterales</taxon>
        <taxon>Capillimicrobiaceae</taxon>
        <taxon>Capillimicrobium</taxon>
    </lineage>
</organism>
<dbReference type="GO" id="GO:0005737">
    <property type="term" value="C:cytoplasm"/>
    <property type="evidence" value="ECO:0007669"/>
    <property type="project" value="TreeGrafter"/>
</dbReference>
<dbReference type="PANTHER" id="PTHR48079">
    <property type="entry name" value="PROTEIN YEEZ"/>
    <property type="match status" value="1"/>
</dbReference>
<dbReference type="EC" id="1.1.1.394" evidence="2"/>
<evidence type="ECO:0000313" key="2">
    <source>
        <dbReference type="EMBL" id="UGS37465.1"/>
    </source>
</evidence>
<accession>A0A9E6Y022</accession>
<dbReference type="InterPro" id="IPR051783">
    <property type="entry name" value="NAD(P)-dependent_oxidoreduct"/>
</dbReference>
<reference evidence="2" key="1">
    <citation type="journal article" date="2022" name="Int. J. Syst. Evol. Microbiol.">
        <title>Pseudomonas aegrilactucae sp. nov. and Pseudomonas morbosilactucae sp. nov., pathogens causing bacterial rot of lettuce in Japan.</title>
        <authorList>
            <person name="Sawada H."/>
            <person name="Fujikawa T."/>
            <person name="Satou M."/>
        </authorList>
    </citation>
    <scope>NUCLEOTIDE SEQUENCE</scope>
    <source>
        <strain evidence="2">0166_1</strain>
    </source>
</reference>
<keyword evidence="3" id="KW-1185">Reference proteome</keyword>
<sequence length="315" mass="33573">MHIFLAGATGAVGRSLIPLLIENGHTVAGPTRSAAKADLLRSLGAAPVVVDGLDRDAVRSAVAAERPDAIVHQMTALTGMADLRRFEQAFAVTNRLRTEGTDHLVAAARDAGVERIVAQSYTGWPYARTGGPVKTEDDPLDADPPRQMRSTLDAIRHLEQAVTGAGGVVLRYGGFYGPGTGLVPGGEQWDAVRARRFPLVGDGGGVWSFTHIQDAAGAVLAVLEDHRPGELYNAVDDDPAPVREWLPALAAAAGAPPPRHVPRLVARLMGEHLVTLMCEVRGASNAKLRHELGWTPRWPTWREGFAALERSRAAA</sequence>
<dbReference type="SUPFAM" id="SSF51735">
    <property type="entry name" value="NAD(P)-binding Rossmann-fold domains"/>
    <property type="match status" value="1"/>
</dbReference>
<evidence type="ECO:0000259" key="1">
    <source>
        <dbReference type="Pfam" id="PF01370"/>
    </source>
</evidence>
<dbReference type="Gene3D" id="3.40.50.720">
    <property type="entry name" value="NAD(P)-binding Rossmann-like Domain"/>
    <property type="match status" value="1"/>
</dbReference>
<dbReference type="PANTHER" id="PTHR48079:SF6">
    <property type="entry name" value="NAD(P)-BINDING DOMAIN-CONTAINING PROTEIN-RELATED"/>
    <property type="match status" value="1"/>
</dbReference>
<dbReference type="EMBL" id="CP087164">
    <property type="protein sequence ID" value="UGS37465.1"/>
    <property type="molecule type" value="Genomic_DNA"/>
</dbReference>
<keyword evidence="2" id="KW-0560">Oxidoreductase</keyword>
<dbReference type="GO" id="GO:0004029">
    <property type="term" value="F:aldehyde dehydrogenase (NAD+) activity"/>
    <property type="evidence" value="ECO:0007669"/>
    <property type="project" value="TreeGrafter"/>
</dbReference>
<dbReference type="InterPro" id="IPR036291">
    <property type="entry name" value="NAD(P)-bd_dom_sf"/>
</dbReference>
<name>A0A9E6Y022_9ACTN</name>
<dbReference type="Pfam" id="PF01370">
    <property type="entry name" value="Epimerase"/>
    <property type="match status" value="1"/>
</dbReference>
<dbReference type="Proteomes" id="UP001162834">
    <property type="component" value="Chromosome"/>
</dbReference>
<dbReference type="InterPro" id="IPR001509">
    <property type="entry name" value="Epimerase_deHydtase"/>
</dbReference>
<feature type="domain" description="NAD-dependent epimerase/dehydratase" evidence="1">
    <location>
        <begin position="3"/>
        <end position="233"/>
    </location>
</feature>
<dbReference type="KEGG" id="sbae:DSM104329_03881"/>
<dbReference type="AlphaFoldDB" id="A0A9E6Y022"/>